<dbReference type="InterPro" id="IPR018967">
    <property type="entry name" value="FeS-contain_CDGSH-typ"/>
</dbReference>
<keyword evidence="1" id="KW-0001">2Fe-2S</keyword>
<dbReference type="AlphaFoldDB" id="A0A4U3MGJ2"/>
<sequence length="66" mass="7425">MADETTRITMVTGGPILVEGPVEITFDDGRVVRSDRFVVALCACKRSRTYPFCDTSHRPKHRRGES</sequence>
<accession>A0A4U3MGJ2</accession>
<evidence type="ECO:0000256" key="4">
    <source>
        <dbReference type="ARBA" id="ARBA00023014"/>
    </source>
</evidence>
<reference evidence="6 7" key="1">
    <citation type="submission" date="2019-04" db="EMBL/GenBank/DDBJ databases">
        <title>Herbidospora sp. NEAU-GS14.nov., a novel actinomycete isolated from soil.</title>
        <authorList>
            <person name="Han L."/>
        </authorList>
    </citation>
    <scope>NUCLEOTIDE SEQUENCE [LARGE SCALE GENOMIC DNA]</scope>
    <source>
        <strain evidence="6 7">NEAU-GS14</strain>
    </source>
</reference>
<protein>
    <submittedName>
        <fullName evidence="6">CDGSH iron-sulfur domain-containing protein</fullName>
    </submittedName>
</protein>
<gene>
    <name evidence="6" type="ORF">FDA94_17365</name>
</gene>
<dbReference type="Proteomes" id="UP000308705">
    <property type="component" value="Unassembled WGS sequence"/>
</dbReference>
<evidence type="ECO:0000313" key="6">
    <source>
        <dbReference type="EMBL" id="TKK87592.1"/>
    </source>
</evidence>
<keyword evidence="4" id="KW-0411">Iron-sulfur</keyword>
<dbReference type="Pfam" id="PF09360">
    <property type="entry name" value="zf-CDGSH"/>
    <property type="match status" value="1"/>
</dbReference>
<dbReference type="GO" id="GO:0046872">
    <property type="term" value="F:metal ion binding"/>
    <property type="evidence" value="ECO:0007669"/>
    <property type="project" value="UniProtKB-KW"/>
</dbReference>
<name>A0A4U3MGJ2_9ACTN</name>
<comment type="caution">
    <text evidence="6">The sequence shown here is derived from an EMBL/GenBank/DDBJ whole genome shotgun (WGS) entry which is preliminary data.</text>
</comment>
<keyword evidence="3" id="KW-0408">Iron</keyword>
<dbReference type="GO" id="GO:0005737">
    <property type="term" value="C:cytoplasm"/>
    <property type="evidence" value="ECO:0007669"/>
    <property type="project" value="UniProtKB-ARBA"/>
</dbReference>
<dbReference type="EMBL" id="SZQA01000015">
    <property type="protein sequence ID" value="TKK87592.1"/>
    <property type="molecule type" value="Genomic_DNA"/>
</dbReference>
<dbReference type="SMART" id="SM00704">
    <property type="entry name" value="ZnF_CDGSH"/>
    <property type="match status" value="1"/>
</dbReference>
<dbReference type="OrthoDB" id="9800162at2"/>
<evidence type="ECO:0000256" key="2">
    <source>
        <dbReference type="ARBA" id="ARBA00022723"/>
    </source>
</evidence>
<keyword evidence="7" id="KW-1185">Reference proteome</keyword>
<evidence type="ECO:0000256" key="1">
    <source>
        <dbReference type="ARBA" id="ARBA00022714"/>
    </source>
</evidence>
<evidence type="ECO:0000256" key="3">
    <source>
        <dbReference type="ARBA" id="ARBA00023004"/>
    </source>
</evidence>
<dbReference type="InterPro" id="IPR042216">
    <property type="entry name" value="MitoNEET_CISD"/>
</dbReference>
<organism evidence="6 7">
    <name type="scientific">Herbidospora galbida</name>
    <dbReference type="NCBI Taxonomy" id="2575442"/>
    <lineage>
        <taxon>Bacteria</taxon>
        <taxon>Bacillati</taxon>
        <taxon>Actinomycetota</taxon>
        <taxon>Actinomycetes</taxon>
        <taxon>Streptosporangiales</taxon>
        <taxon>Streptosporangiaceae</taxon>
        <taxon>Herbidospora</taxon>
    </lineage>
</organism>
<evidence type="ECO:0000313" key="7">
    <source>
        <dbReference type="Proteomes" id="UP000308705"/>
    </source>
</evidence>
<evidence type="ECO:0000259" key="5">
    <source>
        <dbReference type="SMART" id="SM00704"/>
    </source>
</evidence>
<keyword evidence="2" id="KW-0479">Metal-binding</keyword>
<dbReference type="GO" id="GO:0051537">
    <property type="term" value="F:2 iron, 2 sulfur cluster binding"/>
    <property type="evidence" value="ECO:0007669"/>
    <property type="project" value="UniProtKB-KW"/>
</dbReference>
<feature type="domain" description="Iron-binding zinc finger CDGSH type" evidence="5">
    <location>
        <begin position="19"/>
        <end position="63"/>
    </location>
</feature>
<dbReference type="RefSeq" id="WP_137248109.1">
    <property type="nucleotide sequence ID" value="NZ_SZQA01000015.1"/>
</dbReference>
<dbReference type="Gene3D" id="3.40.5.90">
    <property type="entry name" value="CDGSH iron-sulfur domain, mitoNEET-type"/>
    <property type="match status" value="1"/>
</dbReference>
<proteinExistence type="predicted"/>